<proteinExistence type="predicted"/>
<name>A0A2P8FJJ3_9RHOB</name>
<dbReference type="GO" id="GO:0035556">
    <property type="term" value="P:intracellular signal transduction"/>
    <property type="evidence" value="ECO:0007669"/>
    <property type="project" value="InterPro"/>
</dbReference>
<dbReference type="PANTHER" id="PTHR43081">
    <property type="entry name" value="ADENYLATE CYCLASE, TERMINAL-DIFFERENTIATION SPECIFIC-RELATED"/>
    <property type="match status" value="1"/>
</dbReference>
<feature type="domain" description="Guanylate cyclase" evidence="1">
    <location>
        <begin position="248"/>
        <end position="379"/>
    </location>
</feature>
<dbReference type="Gene3D" id="3.30.70.1230">
    <property type="entry name" value="Nucleotide cyclase"/>
    <property type="match status" value="1"/>
</dbReference>
<dbReference type="PROSITE" id="PS50125">
    <property type="entry name" value="GUANYLATE_CYCLASE_2"/>
    <property type="match status" value="1"/>
</dbReference>
<dbReference type="InterPro" id="IPR050697">
    <property type="entry name" value="Adenylyl/Guanylyl_Cyclase_3/4"/>
</dbReference>
<dbReference type="InterPro" id="IPR029016">
    <property type="entry name" value="GAF-like_dom_sf"/>
</dbReference>
<accession>A0A2P8FJJ3</accession>
<dbReference type="InterPro" id="IPR029787">
    <property type="entry name" value="Nucleotide_cyclase"/>
</dbReference>
<dbReference type="Gene3D" id="3.30.450.40">
    <property type="match status" value="1"/>
</dbReference>
<dbReference type="CDD" id="cd07302">
    <property type="entry name" value="CHD"/>
    <property type="match status" value="1"/>
</dbReference>
<dbReference type="PANTHER" id="PTHR43081:SF20">
    <property type="entry name" value="TWO-COMPONENT RESPONSE REGULATOR"/>
    <property type="match status" value="1"/>
</dbReference>
<keyword evidence="3" id="KW-1185">Reference proteome</keyword>
<dbReference type="Proteomes" id="UP000240418">
    <property type="component" value="Unassembled WGS sequence"/>
</dbReference>
<dbReference type="SMART" id="SM00044">
    <property type="entry name" value="CYCc"/>
    <property type="match status" value="1"/>
</dbReference>
<dbReference type="GO" id="GO:0006171">
    <property type="term" value="P:cAMP biosynthetic process"/>
    <property type="evidence" value="ECO:0007669"/>
    <property type="project" value="TreeGrafter"/>
</dbReference>
<dbReference type="AlphaFoldDB" id="A0A2P8FJJ3"/>
<evidence type="ECO:0000313" key="3">
    <source>
        <dbReference type="Proteomes" id="UP000240418"/>
    </source>
</evidence>
<evidence type="ECO:0000259" key="1">
    <source>
        <dbReference type="PROSITE" id="PS50125"/>
    </source>
</evidence>
<dbReference type="SMART" id="SM00065">
    <property type="entry name" value="GAF"/>
    <property type="match status" value="1"/>
</dbReference>
<protein>
    <submittedName>
        <fullName evidence="2">Class 3 adenylate cyclase</fullName>
    </submittedName>
</protein>
<dbReference type="EMBL" id="PYGJ01000001">
    <property type="protein sequence ID" value="PSL21892.1"/>
    <property type="molecule type" value="Genomic_DNA"/>
</dbReference>
<sequence>MPGQTPQDTTANLQAEVKRLRERDAATREILTLISQNRHDEQPVLDMITRNAAKLCDASGAGLWLLNTTRNTTQLASVSTVNPNTPSFSPGLVYPFDPNSPMGHCLQDARTINAADIRDDPYYLDGEPNNVKMIEEVGIRSRLLVPLVENSTAFGCISLVRLEVRPFSDDEISLIGSFAEQAVIAIGNTRQFNALNALNAELSDRVREQVDEIDRMARLKRFLPPAVADQVLSQGSDQILSSHRALLGVLFCDIRGFSAFCATAEPEETIEVLQTYYREMGQLINAHGAGVDHRMGDGIMVLFNDPLPCDDPAGDAVRLAIDMQNRMVDLSRQWKRLGYKLGFGVGISFGYATAGMVGYEGRYDYTASGTAINLASRLCDEAEDGEILLSPRASIAVEGSFPLKLRGTYALKGLGAPIDIFKLSQPSAP</sequence>
<dbReference type="InterPro" id="IPR003018">
    <property type="entry name" value="GAF"/>
</dbReference>
<dbReference type="SUPFAM" id="SSF55073">
    <property type="entry name" value="Nucleotide cyclase"/>
    <property type="match status" value="1"/>
</dbReference>
<dbReference type="InterPro" id="IPR001054">
    <property type="entry name" value="A/G_cyclase"/>
</dbReference>
<dbReference type="Pfam" id="PF01590">
    <property type="entry name" value="GAF"/>
    <property type="match status" value="1"/>
</dbReference>
<reference evidence="2 3" key="1">
    <citation type="submission" date="2018-03" db="EMBL/GenBank/DDBJ databases">
        <title>Genomic Encyclopedia of Archaeal and Bacterial Type Strains, Phase II (KMG-II): from individual species to whole genera.</title>
        <authorList>
            <person name="Goeker M."/>
        </authorList>
    </citation>
    <scope>NUCLEOTIDE SEQUENCE [LARGE SCALE GENOMIC DNA]</scope>
    <source>
        <strain evidence="2 3">DSM 100673</strain>
    </source>
</reference>
<organism evidence="2 3">
    <name type="scientific">Shimia abyssi</name>
    <dbReference type="NCBI Taxonomy" id="1662395"/>
    <lineage>
        <taxon>Bacteria</taxon>
        <taxon>Pseudomonadati</taxon>
        <taxon>Pseudomonadota</taxon>
        <taxon>Alphaproteobacteria</taxon>
        <taxon>Rhodobacterales</taxon>
        <taxon>Roseobacteraceae</taxon>
    </lineage>
</organism>
<evidence type="ECO:0000313" key="2">
    <source>
        <dbReference type="EMBL" id="PSL21892.1"/>
    </source>
</evidence>
<gene>
    <name evidence="2" type="ORF">CLV88_101316</name>
</gene>
<dbReference type="SUPFAM" id="SSF55781">
    <property type="entry name" value="GAF domain-like"/>
    <property type="match status" value="1"/>
</dbReference>
<dbReference type="GO" id="GO:0004016">
    <property type="term" value="F:adenylate cyclase activity"/>
    <property type="evidence" value="ECO:0007669"/>
    <property type="project" value="UniProtKB-ARBA"/>
</dbReference>
<dbReference type="Pfam" id="PF00211">
    <property type="entry name" value="Guanylate_cyc"/>
    <property type="match status" value="1"/>
</dbReference>
<comment type="caution">
    <text evidence="2">The sequence shown here is derived from an EMBL/GenBank/DDBJ whole genome shotgun (WGS) entry which is preliminary data.</text>
</comment>
<dbReference type="RefSeq" id="WP_165798781.1">
    <property type="nucleotide sequence ID" value="NZ_PYGJ01000001.1"/>
</dbReference>